<reference evidence="1" key="1">
    <citation type="journal article" date="2014" name="Nat. Commun.">
        <title>The tobacco genome sequence and its comparison with those of tomato and potato.</title>
        <authorList>
            <person name="Sierro N."/>
            <person name="Battey J.N."/>
            <person name="Ouadi S."/>
            <person name="Bakaher N."/>
            <person name="Bovet L."/>
            <person name="Willig A."/>
            <person name="Goepfert S."/>
            <person name="Peitsch M.C."/>
            <person name="Ivanov N.V."/>
        </authorList>
    </citation>
    <scope>NUCLEOTIDE SEQUENCE [LARGE SCALE GENOMIC DNA]</scope>
</reference>
<organism evidence="1 2">
    <name type="scientific">Nicotiana tabacum</name>
    <name type="common">Common tobacco</name>
    <dbReference type="NCBI Taxonomy" id="4097"/>
    <lineage>
        <taxon>Eukaryota</taxon>
        <taxon>Viridiplantae</taxon>
        <taxon>Streptophyta</taxon>
        <taxon>Embryophyta</taxon>
        <taxon>Tracheophyta</taxon>
        <taxon>Spermatophyta</taxon>
        <taxon>Magnoliopsida</taxon>
        <taxon>eudicotyledons</taxon>
        <taxon>Gunneridae</taxon>
        <taxon>Pentapetalae</taxon>
        <taxon>asterids</taxon>
        <taxon>lamiids</taxon>
        <taxon>Solanales</taxon>
        <taxon>Solanaceae</taxon>
        <taxon>Nicotianoideae</taxon>
        <taxon>Nicotianeae</taxon>
        <taxon>Nicotiana</taxon>
    </lineage>
</organism>
<dbReference type="PANTHER" id="PTHR33710:SF79">
    <property type="entry name" value="OS06G0205337 PROTEIN"/>
    <property type="match status" value="1"/>
</dbReference>
<evidence type="ECO:0008006" key="3">
    <source>
        <dbReference type="Google" id="ProtNLM"/>
    </source>
</evidence>
<dbReference type="RefSeq" id="XP_016488047.1">
    <property type="nucleotide sequence ID" value="XM_016632561.1"/>
</dbReference>
<dbReference type="KEGG" id="nta:107808078"/>
<name>A0A1S4BGR5_TOBAC</name>
<sequence length="276" mass="32351">MESALSNVNGKIWLLIDEDVEWELLIDTEQQLTIKVLHHGIGKHIIMTFVYSKCSSQERLELWNNLYYLASDMELPWVVGGDFNVILGEEEKIGGFPVYPPEYEDFAFCINSCGLFDLSYKGSPFTWWNGRPNEECIFKCLNIFFVNLPFQSLFPNIEVEHLIRTGSDHAPLLMSCGEEAMQFVKPFKFLNFWTKHETFIEVVSSKQKLKRVKLALSKWRKLTYGNIFKQLAIREDVVRIKEILFEEAPTMENRGILQQAQAELKKYLNIEEQYWK</sequence>
<dbReference type="OrthoDB" id="1298068at2759"/>
<dbReference type="SUPFAM" id="SSF56219">
    <property type="entry name" value="DNase I-like"/>
    <property type="match status" value="1"/>
</dbReference>
<dbReference type="PANTHER" id="PTHR33710">
    <property type="entry name" value="BNAC02G09200D PROTEIN"/>
    <property type="match status" value="1"/>
</dbReference>
<gene>
    <name evidence="2" type="primary">LOC107808078</name>
</gene>
<evidence type="ECO:0000313" key="1">
    <source>
        <dbReference type="Proteomes" id="UP000790787"/>
    </source>
</evidence>
<accession>A0A1S4BGR5</accession>
<proteinExistence type="predicted"/>
<dbReference type="Gene3D" id="3.60.10.10">
    <property type="entry name" value="Endonuclease/exonuclease/phosphatase"/>
    <property type="match status" value="1"/>
</dbReference>
<dbReference type="OMA" id="CFKIERI"/>
<protein>
    <recommendedName>
        <fullName evidence="3">Endonuclease/exonuclease/phosphatase domain-containing protein</fullName>
    </recommendedName>
</protein>
<evidence type="ECO:0000313" key="2">
    <source>
        <dbReference type="RefSeq" id="XP_016488047.1"/>
    </source>
</evidence>
<dbReference type="InterPro" id="IPR036691">
    <property type="entry name" value="Endo/exonu/phosph_ase_sf"/>
</dbReference>
<dbReference type="GeneID" id="107808078"/>
<keyword evidence="1" id="KW-1185">Reference proteome</keyword>
<dbReference type="PaxDb" id="4097-A0A1S4BGR5"/>
<dbReference type="AlphaFoldDB" id="A0A1S4BGR5"/>
<reference evidence="2" key="2">
    <citation type="submission" date="2025-08" db="UniProtKB">
        <authorList>
            <consortium name="RefSeq"/>
        </authorList>
    </citation>
    <scope>IDENTIFICATION</scope>
</reference>
<dbReference type="Proteomes" id="UP000790787">
    <property type="component" value="Chromosome 13"/>
</dbReference>